<keyword evidence="1" id="KW-1133">Transmembrane helix</keyword>
<evidence type="ECO:0000313" key="4">
    <source>
        <dbReference type="Proteomes" id="UP000887212"/>
    </source>
</evidence>
<dbReference type="Proteomes" id="UP000887228">
    <property type="component" value="Unassembled WGS sequence"/>
</dbReference>
<feature type="transmembrane region" description="Helical" evidence="1">
    <location>
        <begin position="20"/>
        <end position="49"/>
    </location>
</feature>
<comment type="caution">
    <text evidence="2">The sequence shown here is derived from an EMBL/GenBank/DDBJ whole genome shotgun (WGS) entry which is preliminary data.</text>
</comment>
<name>A0AA37CJ36_AQUAC</name>
<gene>
    <name evidence="2" type="ORF">KAM435_39020</name>
    <name evidence="3" type="ORF">KAM436_39140</name>
</gene>
<dbReference type="Proteomes" id="UP000887212">
    <property type="component" value="Unassembled WGS sequence"/>
</dbReference>
<accession>A0AA37CJ36</accession>
<organism evidence="2 4">
    <name type="scientific">Aquipseudomonas alcaligenes</name>
    <name type="common">Pseudomonas alcaligenes</name>
    <dbReference type="NCBI Taxonomy" id="43263"/>
    <lineage>
        <taxon>Bacteria</taxon>
        <taxon>Pseudomonadati</taxon>
        <taxon>Pseudomonadota</taxon>
        <taxon>Gammaproteobacteria</taxon>
        <taxon>Pseudomonadales</taxon>
        <taxon>Pseudomonadaceae</taxon>
        <taxon>Aquipseudomonas</taxon>
    </lineage>
</organism>
<sequence>MNAETLPNQDQLSNSLPSRLAGAAMAGTILLGLLYFVACIGSTVALGVIGGLTEGDAQQASFLSLRAGLGYHGFVFGSLFVIFGVLNLLRGSVFGLIMAVLGLAGILATSERVALQQGILDGDLKIGCYSYESLECRSMLEVPTLDAPSIYKNPSELRGDGYADWYAPIRAKALSESKTSLPNTVPGVAFLKSPLTLLFYRDELKSKISTQRAEVAQFQASFDKQRAQ</sequence>
<reference evidence="2 5" key="1">
    <citation type="submission" date="2021-07" db="EMBL/GenBank/DDBJ databases">
        <title>Whole genome sequencing of carbapenem-resistant Pseudomonas spp. isolated in Japan.</title>
        <authorList>
            <person name="Suzuki M."/>
            <person name="Maehana S."/>
            <person name="Kitasato H."/>
        </authorList>
    </citation>
    <scope>NUCLEOTIDE SEQUENCE</scope>
    <source>
        <strain evidence="2">KAM435</strain>
        <strain evidence="3 5">KAM436</strain>
    </source>
</reference>
<dbReference type="AlphaFoldDB" id="A0AA37CJ36"/>
<evidence type="ECO:0000313" key="3">
    <source>
        <dbReference type="EMBL" id="GIZ94946.1"/>
    </source>
</evidence>
<evidence type="ECO:0000256" key="1">
    <source>
        <dbReference type="SAM" id="Phobius"/>
    </source>
</evidence>
<dbReference type="EMBL" id="BPMS01000028">
    <property type="protein sequence ID" value="GIZ90575.1"/>
    <property type="molecule type" value="Genomic_DNA"/>
</dbReference>
<feature type="transmembrane region" description="Helical" evidence="1">
    <location>
        <begin position="92"/>
        <end position="110"/>
    </location>
</feature>
<protein>
    <submittedName>
        <fullName evidence="2">Uncharacterized protein</fullName>
    </submittedName>
</protein>
<dbReference type="EMBL" id="BPMT01000026">
    <property type="protein sequence ID" value="GIZ94946.1"/>
    <property type="molecule type" value="Genomic_DNA"/>
</dbReference>
<keyword evidence="1" id="KW-0472">Membrane</keyword>
<keyword evidence="1" id="KW-0812">Transmembrane</keyword>
<feature type="transmembrane region" description="Helical" evidence="1">
    <location>
        <begin position="69"/>
        <end position="86"/>
    </location>
</feature>
<proteinExistence type="predicted"/>
<dbReference type="RefSeq" id="WP_203788662.1">
    <property type="nucleotide sequence ID" value="NZ_AP024354.1"/>
</dbReference>
<evidence type="ECO:0000313" key="2">
    <source>
        <dbReference type="EMBL" id="GIZ90575.1"/>
    </source>
</evidence>
<evidence type="ECO:0000313" key="5">
    <source>
        <dbReference type="Proteomes" id="UP000887228"/>
    </source>
</evidence>